<comment type="similarity">
    <text evidence="1 4">Belongs to the glycosyl hydrolase 32 family.</text>
</comment>
<keyword evidence="2 4" id="KW-0378">Hydrolase</keyword>
<feature type="domain" description="Glycosyl hydrolase family 32 N-terminal" evidence="5">
    <location>
        <begin position="110"/>
        <end position="389"/>
    </location>
</feature>
<dbReference type="EMBL" id="JAPFFF010000007">
    <property type="protein sequence ID" value="KAK8886432.1"/>
    <property type="molecule type" value="Genomic_DNA"/>
</dbReference>
<dbReference type="SMART" id="SM00640">
    <property type="entry name" value="Glyco_32"/>
    <property type="match status" value="1"/>
</dbReference>
<dbReference type="Gene3D" id="2.60.120.560">
    <property type="entry name" value="Exo-inulinase, domain 1"/>
    <property type="match status" value="1"/>
</dbReference>
<evidence type="ECO:0000256" key="4">
    <source>
        <dbReference type="RuleBase" id="RU362110"/>
    </source>
</evidence>
<evidence type="ECO:0000259" key="6">
    <source>
        <dbReference type="Pfam" id="PF08244"/>
    </source>
</evidence>
<sequence length="542" mass="63571">MSGINIIRTHNDGFNPVIIKFNETKKYLLIPIEESAPEAKFYVINKVNRYIYNIRLAIDRIDYSVPLELTKDTYLEIYDSPSVDALGWAKLELSDTFDDSNHEYYRPNYHLTTKYGWINDPNGLFYLDGIYHCYYQHNPYASVWGNMHWGHATTKDFIHFDHHQIALVPDELGAIFSGCIVIDKENDSGFGKNAVIAFYTNAGKEDYSKQTTSLAFSIDGGYTFKKFDHNPIVTYNCRDFRDPIVIRYKNQWNMLIATQQWIRIYSSQNLKEWKFESEFGRGLGCHEAVWECPQIFQVDGKWVLLVSTKFSMQYFIGEFDGHEFKCEFKSKDVKWTDFGNDSYAAALFHDSPMITSLSWMRYYEDDAKTPLKQFRGAFTIPRTFRIHEQEDTKEKILYSLPLPSFEEKFSKKIDKITDACLVEIELKDVTAKHIFFTLKNEHENVDMEINREKEGGRFYFNRGIKSGIHDFGDAFCVENFAPYRNKDHYFIKLFIDKYSIEIFDKEGEFSMTEVVFPRHPYTDIIVDTIDGDAKHTISIKTF</sequence>
<protein>
    <submittedName>
        <fullName evidence="8">Uncharacterized protein</fullName>
    </submittedName>
</protein>
<dbReference type="InterPro" id="IPR032313">
    <property type="entry name" value="DUF4980"/>
</dbReference>
<organism evidence="8 9">
    <name type="scientific">Tritrichomonas musculus</name>
    <dbReference type="NCBI Taxonomy" id="1915356"/>
    <lineage>
        <taxon>Eukaryota</taxon>
        <taxon>Metamonada</taxon>
        <taxon>Parabasalia</taxon>
        <taxon>Tritrichomonadida</taxon>
        <taxon>Tritrichomonadidae</taxon>
        <taxon>Tritrichomonas</taxon>
    </lineage>
</organism>
<dbReference type="SUPFAM" id="SSF75005">
    <property type="entry name" value="Arabinanase/levansucrase/invertase"/>
    <property type="match status" value="1"/>
</dbReference>
<dbReference type="InterPro" id="IPR023296">
    <property type="entry name" value="Glyco_hydro_beta-prop_sf"/>
</dbReference>
<dbReference type="InterPro" id="IPR001362">
    <property type="entry name" value="Glyco_hydro_32"/>
</dbReference>
<evidence type="ECO:0000256" key="3">
    <source>
        <dbReference type="ARBA" id="ARBA00023295"/>
    </source>
</evidence>
<evidence type="ECO:0000259" key="5">
    <source>
        <dbReference type="Pfam" id="PF00251"/>
    </source>
</evidence>
<dbReference type="Pfam" id="PF16352">
    <property type="entry name" value="DUF4980"/>
    <property type="match status" value="1"/>
</dbReference>
<comment type="caution">
    <text evidence="8">The sequence shown here is derived from an EMBL/GenBank/DDBJ whole genome shotgun (WGS) entry which is preliminary data.</text>
</comment>
<dbReference type="SUPFAM" id="SSF49899">
    <property type="entry name" value="Concanavalin A-like lectins/glucanases"/>
    <property type="match status" value="1"/>
</dbReference>
<dbReference type="PANTHER" id="PTHR42800:SF1">
    <property type="entry name" value="EXOINULINASE INUD (AFU_ORTHOLOGUE AFUA_5G00480)"/>
    <property type="match status" value="1"/>
</dbReference>
<feature type="domain" description="Glycosyl hydrolase family 32 C-terminal" evidence="6">
    <location>
        <begin position="419"/>
        <end position="534"/>
    </location>
</feature>
<keyword evidence="9" id="KW-1185">Reference proteome</keyword>
<feature type="domain" description="DUF4980" evidence="7">
    <location>
        <begin position="17"/>
        <end position="109"/>
    </location>
</feature>
<gene>
    <name evidence="8" type="ORF">M9Y10_041895</name>
</gene>
<proteinExistence type="inferred from homology"/>
<dbReference type="InterPro" id="IPR013148">
    <property type="entry name" value="Glyco_hydro_32_N"/>
</dbReference>
<dbReference type="Pfam" id="PF08244">
    <property type="entry name" value="Glyco_hydro_32C"/>
    <property type="match status" value="1"/>
</dbReference>
<evidence type="ECO:0000256" key="2">
    <source>
        <dbReference type="ARBA" id="ARBA00022801"/>
    </source>
</evidence>
<dbReference type="InterPro" id="IPR013189">
    <property type="entry name" value="Glyco_hydro_32_C"/>
</dbReference>
<dbReference type="Proteomes" id="UP001470230">
    <property type="component" value="Unassembled WGS sequence"/>
</dbReference>
<evidence type="ECO:0000313" key="8">
    <source>
        <dbReference type="EMBL" id="KAK8886432.1"/>
    </source>
</evidence>
<reference evidence="8 9" key="1">
    <citation type="submission" date="2024-04" db="EMBL/GenBank/DDBJ databases">
        <title>Tritrichomonas musculus Genome.</title>
        <authorList>
            <person name="Alves-Ferreira E."/>
            <person name="Grigg M."/>
            <person name="Lorenzi H."/>
            <person name="Galac M."/>
        </authorList>
    </citation>
    <scope>NUCLEOTIDE SEQUENCE [LARGE SCALE GENOMIC DNA]</scope>
    <source>
        <strain evidence="8 9">EAF2021</strain>
    </source>
</reference>
<dbReference type="Gene3D" id="2.115.10.20">
    <property type="entry name" value="Glycosyl hydrolase domain, family 43"/>
    <property type="match status" value="1"/>
</dbReference>
<dbReference type="PANTHER" id="PTHR42800">
    <property type="entry name" value="EXOINULINASE INUD (AFU_ORTHOLOGUE AFUA_5G00480)"/>
    <property type="match status" value="1"/>
</dbReference>
<evidence type="ECO:0000313" key="9">
    <source>
        <dbReference type="Proteomes" id="UP001470230"/>
    </source>
</evidence>
<accession>A0ABR2K5M9</accession>
<name>A0ABR2K5M9_9EUKA</name>
<evidence type="ECO:0000259" key="7">
    <source>
        <dbReference type="Pfam" id="PF16352"/>
    </source>
</evidence>
<evidence type="ECO:0000256" key="1">
    <source>
        <dbReference type="ARBA" id="ARBA00009902"/>
    </source>
</evidence>
<dbReference type="Pfam" id="PF00251">
    <property type="entry name" value="Glyco_hydro_32N"/>
    <property type="match status" value="1"/>
</dbReference>
<dbReference type="InterPro" id="IPR013320">
    <property type="entry name" value="ConA-like_dom_sf"/>
</dbReference>
<keyword evidence="3 4" id="KW-0326">Glycosidase</keyword>
<dbReference type="CDD" id="cd18622">
    <property type="entry name" value="GH32_Inu-like"/>
    <property type="match status" value="1"/>
</dbReference>